<dbReference type="AlphaFoldDB" id="A0A0C2Y8B5"/>
<accession>A0A0C2Y8B5</accession>
<reference evidence="3" key="2">
    <citation type="submission" date="2015-01" db="EMBL/GenBank/DDBJ databases">
        <title>Evolutionary Origins and Diversification of the Mycorrhizal Mutualists.</title>
        <authorList>
            <consortium name="DOE Joint Genome Institute"/>
            <consortium name="Mycorrhizal Genomics Consortium"/>
            <person name="Kohler A."/>
            <person name="Kuo A."/>
            <person name="Nagy L.G."/>
            <person name="Floudas D."/>
            <person name="Copeland A."/>
            <person name="Barry K.W."/>
            <person name="Cichocki N."/>
            <person name="Veneault-Fourrey C."/>
            <person name="LaButti K."/>
            <person name="Lindquist E.A."/>
            <person name="Lipzen A."/>
            <person name="Lundell T."/>
            <person name="Morin E."/>
            <person name="Murat C."/>
            <person name="Riley R."/>
            <person name="Ohm R."/>
            <person name="Sun H."/>
            <person name="Tunlid A."/>
            <person name="Henrissat B."/>
            <person name="Grigoriev I.V."/>
            <person name="Hibbett D.S."/>
            <person name="Martin F."/>
        </authorList>
    </citation>
    <scope>NUCLEOTIDE SEQUENCE [LARGE SCALE GENOMIC DNA]</scope>
    <source>
        <strain evidence="3">h7</strain>
    </source>
</reference>
<sequence length="207" mass="22658">MPVKASRSSKKTGKRKEMDVDLSQATAGGKRRKRTNRTITPPPGTGRDDDGYEMVDDGNETPTEKEGPLVDLEIEEDEKPKPILGLTYQGFNIYGHCLCLVVEPWPAIRSTTVAPNLEPGQTPLFLPETGTDFSTEHPAEAAQVNQPYLDRILNDGNVSDEDEFAGGMMDFSQVLNSIGDARPGAVNDDDDIDNSILFGDADEFKEL</sequence>
<proteinExistence type="predicted"/>
<dbReference type="OrthoDB" id="5374757at2759"/>
<name>A0A0C2Y8B5_HEBCY</name>
<dbReference type="Proteomes" id="UP000053424">
    <property type="component" value="Unassembled WGS sequence"/>
</dbReference>
<evidence type="ECO:0000256" key="1">
    <source>
        <dbReference type="SAM" id="MobiDB-lite"/>
    </source>
</evidence>
<gene>
    <name evidence="2" type="ORF">M413DRAFT_441141</name>
</gene>
<keyword evidence="3" id="KW-1185">Reference proteome</keyword>
<evidence type="ECO:0000313" key="2">
    <source>
        <dbReference type="EMBL" id="KIM46078.1"/>
    </source>
</evidence>
<dbReference type="EMBL" id="KN831771">
    <property type="protein sequence ID" value="KIM46078.1"/>
    <property type="molecule type" value="Genomic_DNA"/>
</dbReference>
<reference evidence="2 3" key="1">
    <citation type="submission" date="2014-04" db="EMBL/GenBank/DDBJ databases">
        <authorList>
            <consortium name="DOE Joint Genome Institute"/>
            <person name="Kuo A."/>
            <person name="Gay G."/>
            <person name="Dore J."/>
            <person name="Kohler A."/>
            <person name="Nagy L.G."/>
            <person name="Floudas D."/>
            <person name="Copeland A."/>
            <person name="Barry K.W."/>
            <person name="Cichocki N."/>
            <person name="Veneault-Fourrey C."/>
            <person name="LaButti K."/>
            <person name="Lindquist E.A."/>
            <person name="Lipzen A."/>
            <person name="Lundell T."/>
            <person name="Morin E."/>
            <person name="Murat C."/>
            <person name="Sun H."/>
            <person name="Tunlid A."/>
            <person name="Henrissat B."/>
            <person name="Grigoriev I.V."/>
            <person name="Hibbett D.S."/>
            <person name="Martin F."/>
            <person name="Nordberg H.P."/>
            <person name="Cantor M.N."/>
            <person name="Hua S.X."/>
        </authorList>
    </citation>
    <scope>NUCLEOTIDE SEQUENCE [LARGE SCALE GENOMIC DNA]</scope>
    <source>
        <strain evidence="3">h7</strain>
    </source>
</reference>
<organism evidence="2 3">
    <name type="scientific">Hebeloma cylindrosporum</name>
    <dbReference type="NCBI Taxonomy" id="76867"/>
    <lineage>
        <taxon>Eukaryota</taxon>
        <taxon>Fungi</taxon>
        <taxon>Dikarya</taxon>
        <taxon>Basidiomycota</taxon>
        <taxon>Agaricomycotina</taxon>
        <taxon>Agaricomycetes</taxon>
        <taxon>Agaricomycetidae</taxon>
        <taxon>Agaricales</taxon>
        <taxon>Agaricineae</taxon>
        <taxon>Hymenogastraceae</taxon>
        <taxon>Hebeloma</taxon>
    </lineage>
</organism>
<feature type="region of interest" description="Disordered" evidence="1">
    <location>
        <begin position="1"/>
        <end position="69"/>
    </location>
</feature>
<protein>
    <submittedName>
        <fullName evidence="2">Uncharacterized protein</fullName>
    </submittedName>
</protein>
<dbReference type="HOGENOM" id="CLU_1326519_0_0_1"/>
<feature type="compositionally biased region" description="Acidic residues" evidence="1">
    <location>
        <begin position="50"/>
        <end position="59"/>
    </location>
</feature>
<evidence type="ECO:0000313" key="3">
    <source>
        <dbReference type="Proteomes" id="UP000053424"/>
    </source>
</evidence>